<feature type="non-terminal residue" evidence="1">
    <location>
        <position position="68"/>
    </location>
</feature>
<protein>
    <submittedName>
        <fullName evidence="1">Uncharacterized protein</fullName>
    </submittedName>
</protein>
<sequence length="68" mass="7950">DIPREDILREVEDDRYILHADANMNCQNIAILKYCKICKRNNSLNELEARLPSMFVRVGRRCDKPSVS</sequence>
<organism evidence="1">
    <name type="scientific">Arion vulgaris</name>
    <dbReference type="NCBI Taxonomy" id="1028688"/>
    <lineage>
        <taxon>Eukaryota</taxon>
        <taxon>Metazoa</taxon>
        <taxon>Spiralia</taxon>
        <taxon>Lophotrochozoa</taxon>
        <taxon>Mollusca</taxon>
        <taxon>Gastropoda</taxon>
        <taxon>Heterobranchia</taxon>
        <taxon>Euthyneura</taxon>
        <taxon>Panpulmonata</taxon>
        <taxon>Eupulmonata</taxon>
        <taxon>Stylommatophora</taxon>
        <taxon>Helicina</taxon>
        <taxon>Arionoidea</taxon>
        <taxon>Arionidae</taxon>
        <taxon>Arion</taxon>
    </lineage>
</organism>
<reference evidence="1" key="1">
    <citation type="submission" date="2014-12" db="EMBL/GenBank/DDBJ databases">
        <title>Insight into the proteome of Arion vulgaris.</title>
        <authorList>
            <person name="Aradska J."/>
            <person name="Bulat T."/>
            <person name="Smidak R."/>
            <person name="Sarate P."/>
            <person name="Gangsoo J."/>
            <person name="Sialana F."/>
            <person name="Bilban M."/>
            <person name="Lubec G."/>
        </authorList>
    </citation>
    <scope>NUCLEOTIDE SEQUENCE</scope>
    <source>
        <tissue evidence="1">Skin</tissue>
    </source>
</reference>
<gene>
    <name evidence="1" type="primary">ORF197193</name>
</gene>
<dbReference type="AlphaFoldDB" id="A0A0B7BKA9"/>
<dbReference type="EMBL" id="HACG01046914">
    <property type="protein sequence ID" value="CEK93779.1"/>
    <property type="molecule type" value="Transcribed_RNA"/>
</dbReference>
<name>A0A0B7BKA9_9EUPU</name>
<accession>A0A0B7BKA9</accession>
<proteinExistence type="predicted"/>
<evidence type="ECO:0000313" key="1">
    <source>
        <dbReference type="EMBL" id="CEK93779.1"/>
    </source>
</evidence>
<feature type="non-terminal residue" evidence="1">
    <location>
        <position position="1"/>
    </location>
</feature>